<protein>
    <recommendedName>
        <fullName evidence="3">LamG-like jellyroll fold domain-containing protein</fullName>
    </recommendedName>
</protein>
<dbReference type="RefSeq" id="WP_067849824.1">
    <property type="nucleotide sequence ID" value="NZ_LGTW01000008.1"/>
</dbReference>
<proteinExistence type="predicted"/>
<reference evidence="1 2" key="1">
    <citation type="submission" date="2015-07" db="EMBL/GenBank/DDBJ databases">
        <title>A draft genome sequence of Mycobacterium wolinskyi.</title>
        <authorList>
            <person name="de Man T.J."/>
            <person name="Perry K.A."/>
            <person name="Coulliette A.D."/>
            <person name="Jensen B."/>
            <person name="Toney N.C."/>
            <person name="Limbago B.M."/>
            <person name="Noble-Wang J."/>
        </authorList>
    </citation>
    <scope>NUCLEOTIDE SEQUENCE [LARGE SCALE GENOMIC DNA]</scope>
    <source>
        <strain evidence="1 2">CDC_01</strain>
    </source>
</reference>
<dbReference type="SUPFAM" id="SSF49899">
    <property type="entry name" value="Concanavalin A-like lectins/glucanases"/>
    <property type="match status" value="1"/>
</dbReference>
<accession>A0A132PMC9</accession>
<dbReference type="Gene3D" id="2.60.120.200">
    <property type="match status" value="1"/>
</dbReference>
<evidence type="ECO:0008006" key="3">
    <source>
        <dbReference type="Google" id="ProtNLM"/>
    </source>
</evidence>
<sequence length="368" mass="40900">MADSWEVILHHTYRGAPGVVYDSSPIKGAHGVAVGGVKFHPDGQGPDSGSISFRNAASCIHVEATKGWDTLGALKIETVCRFGLAARRGHFQSLIRYRDRFLLGVYGSNPNTRTVHILASVHTGTPQRFGILSPRLPVDEWLTLGVWFNGWDRLELSVDGAVVKTKTSAIGVGPLSGRSPAIIDIGGRGYHRVRFEGRIDEVRISRSNPRAVAEDFLNRPMDSETAECWVRWGRKLLDWLRQNPRCADEFAALVTQMRHTVYAIDRDAELRDMFRRAAETYRKEWRTGLLASDAMVDALVAVSSVIGRSDLPVQASVDLLTASDCWRRLRMEVPVPQCDPQLAQLANVVTETLEEGQGRAHQDADNRH</sequence>
<keyword evidence="2" id="KW-1185">Reference proteome</keyword>
<dbReference type="Proteomes" id="UP000070612">
    <property type="component" value="Unassembled WGS sequence"/>
</dbReference>
<dbReference type="AlphaFoldDB" id="A0A132PMC9"/>
<comment type="caution">
    <text evidence="1">The sequence shown here is derived from an EMBL/GenBank/DDBJ whole genome shotgun (WGS) entry which is preliminary data.</text>
</comment>
<dbReference type="InterPro" id="IPR013320">
    <property type="entry name" value="ConA-like_dom_sf"/>
</dbReference>
<organism evidence="1 2">
    <name type="scientific">Mycolicibacterium wolinskyi</name>
    <dbReference type="NCBI Taxonomy" id="59750"/>
    <lineage>
        <taxon>Bacteria</taxon>
        <taxon>Bacillati</taxon>
        <taxon>Actinomycetota</taxon>
        <taxon>Actinomycetes</taxon>
        <taxon>Mycobacteriales</taxon>
        <taxon>Mycobacteriaceae</taxon>
        <taxon>Mycolicibacterium</taxon>
    </lineage>
</organism>
<dbReference type="PATRIC" id="fig|59750.3.peg.6996"/>
<name>A0A132PMC9_9MYCO</name>
<evidence type="ECO:0000313" key="1">
    <source>
        <dbReference type="EMBL" id="KWX23475.1"/>
    </source>
</evidence>
<evidence type="ECO:0000313" key="2">
    <source>
        <dbReference type="Proteomes" id="UP000070612"/>
    </source>
</evidence>
<gene>
    <name evidence="1" type="ORF">AFM11_14435</name>
</gene>
<dbReference type="EMBL" id="LGTW01000008">
    <property type="protein sequence ID" value="KWX23475.1"/>
    <property type="molecule type" value="Genomic_DNA"/>
</dbReference>